<keyword evidence="9 11" id="KW-0333">Golgi apparatus</keyword>
<keyword evidence="6 11" id="KW-0256">Endoplasmic reticulum</keyword>
<dbReference type="PANTHER" id="PTHR45684">
    <property type="entry name" value="RE74312P"/>
    <property type="match status" value="1"/>
</dbReference>
<comment type="caution">
    <text evidence="12">The sequence shown here is derived from an EMBL/GenBank/DDBJ whole genome shotgun (WGS) entry which is preliminary data.</text>
</comment>
<dbReference type="Proteomes" id="UP001470230">
    <property type="component" value="Unassembled WGS sequence"/>
</dbReference>
<evidence type="ECO:0000256" key="1">
    <source>
        <dbReference type="ARBA" id="ARBA00004240"/>
    </source>
</evidence>
<dbReference type="SMART" id="SM00177">
    <property type="entry name" value="ARF"/>
    <property type="match status" value="1"/>
</dbReference>
<protein>
    <submittedName>
        <fullName evidence="12">Intracellular protein transport</fullName>
    </submittedName>
</protein>
<dbReference type="NCBIfam" id="TIGR00231">
    <property type="entry name" value="small_GTP"/>
    <property type="match status" value="1"/>
</dbReference>
<proteinExistence type="inferred from homology"/>
<comment type="similarity">
    <text evidence="3 11">Belongs to the small GTPase superfamily. SAR1 family.</text>
</comment>
<dbReference type="InterPro" id="IPR006689">
    <property type="entry name" value="Small_GTPase_ARF/SAR"/>
</dbReference>
<evidence type="ECO:0000256" key="7">
    <source>
        <dbReference type="ARBA" id="ARBA00022892"/>
    </source>
</evidence>
<evidence type="ECO:0000256" key="4">
    <source>
        <dbReference type="ARBA" id="ARBA00022448"/>
    </source>
</evidence>
<evidence type="ECO:0000256" key="6">
    <source>
        <dbReference type="ARBA" id="ARBA00022824"/>
    </source>
</evidence>
<dbReference type="Pfam" id="PF00025">
    <property type="entry name" value="Arf"/>
    <property type="match status" value="1"/>
</dbReference>
<keyword evidence="5" id="KW-0547">Nucleotide-binding</keyword>
<dbReference type="SMART" id="SM00178">
    <property type="entry name" value="SAR"/>
    <property type="match status" value="1"/>
</dbReference>
<evidence type="ECO:0000313" key="13">
    <source>
        <dbReference type="Proteomes" id="UP001470230"/>
    </source>
</evidence>
<keyword evidence="8 11" id="KW-0653">Protein transport</keyword>
<dbReference type="InterPro" id="IPR027417">
    <property type="entry name" value="P-loop_NTPase"/>
</dbReference>
<dbReference type="PROSITE" id="PS51417">
    <property type="entry name" value="ARF"/>
    <property type="match status" value="1"/>
</dbReference>
<dbReference type="EMBL" id="JAPFFF010000009">
    <property type="protein sequence ID" value="KAK8882205.1"/>
    <property type="molecule type" value="Genomic_DNA"/>
</dbReference>
<comment type="subcellular location">
    <subcellularLocation>
        <location evidence="1">Endoplasmic reticulum</location>
    </subcellularLocation>
    <subcellularLocation>
        <location evidence="2">Golgi apparatus</location>
    </subcellularLocation>
</comment>
<evidence type="ECO:0000256" key="3">
    <source>
        <dbReference type="ARBA" id="ARBA00007507"/>
    </source>
</evidence>
<name>A0ABR2JTT2_9EUKA</name>
<dbReference type="InterPro" id="IPR006687">
    <property type="entry name" value="Small_GTPase_SAR1"/>
</dbReference>
<evidence type="ECO:0000256" key="11">
    <source>
        <dbReference type="RuleBase" id="RU003926"/>
    </source>
</evidence>
<evidence type="ECO:0000256" key="2">
    <source>
        <dbReference type="ARBA" id="ARBA00004555"/>
    </source>
</evidence>
<evidence type="ECO:0000256" key="10">
    <source>
        <dbReference type="ARBA" id="ARBA00023134"/>
    </source>
</evidence>
<keyword evidence="7 11" id="KW-0931">ER-Golgi transport</keyword>
<sequence length="190" mass="21478">MGFWEWLTGWLEWLGLKGKKGKLLLLGLDNAGKTTLLMCLKTGNFQQFDQTKSYHVEELTIEGIHFSAYDLGGHDLARQSWHDYYLNVNAIVYMVDAAEASRFPEAKKELDNLLSDESLKTVPFLILGNKIDRETAVSQEVLCSALGLYNMTPADATSVPPGQRPFRLFMCSVKNKSGYAQGFRWLSKFI</sequence>
<reference evidence="12 13" key="1">
    <citation type="submission" date="2024-04" db="EMBL/GenBank/DDBJ databases">
        <title>Tritrichomonas musculus Genome.</title>
        <authorList>
            <person name="Alves-Ferreira E."/>
            <person name="Grigg M."/>
            <person name="Lorenzi H."/>
            <person name="Galac M."/>
        </authorList>
    </citation>
    <scope>NUCLEOTIDE SEQUENCE [LARGE SCALE GENOMIC DNA]</scope>
    <source>
        <strain evidence="12 13">EAF2021</strain>
    </source>
</reference>
<evidence type="ECO:0000256" key="5">
    <source>
        <dbReference type="ARBA" id="ARBA00022741"/>
    </source>
</evidence>
<evidence type="ECO:0000256" key="9">
    <source>
        <dbReference type="ARBA" id="ARBA00023034"/>
    </source>
</evidence>
<dbReference type="PRINTS" id="PR00328">
    <property type="entry name" value="SAR1GTPBP"/>
</dbReference>
<evidence type="ECO:0000256" key="8">
    <source>
        <dbReference type="ARBA" id="ARBA00022927"/>
    </source>
</evidence>
<dbReference type="Gene3D" id="3.40.50.300">
    <property type="entry name" value="P-loop containing nucleotide triphosphate hydrolases"/>
    <property type="match status" value="1"/>
</dbReference>
<evidence type="ECO:0000313" key="12">
    <source>
        <dbReference type="EMBL" id="KAK8882205.1"/>
    </source>
</evidence>
<dbReference type="PROSITE" id="PS51422">
    <property type="entry name" value="SAR1"/>
    <property type="match status" value="1"/>
</dbReference>
<keyword evidence="13" id="KW-1185">Reference proteome</keyword>
<keyword evidence="10" id="KW-0342">GTP-binding</keyword>
<dbReference type="SUPFAM" id="SSF52540">
    <property type="entry name" value="P-loop containing nucleoside triphosphate hydrolases"/>
    <property type="match status" value="1"/>
</dbReference>
<accession>A0ABR2JTT2</accession>
<organism evidence="12 13">
    <name type="scientific">Tritrichomonas musculus</name>
    <dbReference type="NCBI Taxonomy" id="1915356"/>
    <lineage>
        <taxon>Eukaryota</taxon>
        <taxon>Metamonada</taxon>
        <taxon>Parabasalia</taxon>
        <taxon>Tritrichomonadida</taxon>
        <taxon>Tritrichomonadidae</taxon>
        <taxon>Tritrichomonas</taxon>
    </lineage>
</organism>
<gene>
    <name evidence="12" type="ORF">M9Y10_044846</name>
</gene>
<keyword evidence="4 11" id="KW-0813">Transport</keyword>
<dbReference type="InterPro" id="IPR005225">
    <property type="entry name" value="Small_GTP-bd"/>
</dbReference>